<dbReference type="EMBL" id="DPVV01000191">
    <property type="protein sequence ID" value="HCL01882.1"/>
    <property type="molecule type" value="Genomic_DNA"/>
</dbReference>
<name>A0A3D2X447_9FIRM</name>
<proteinExistence type="predicted"/>
<comment type="caution">
    <text evidence="1">The sequence shown here is derived from an EMBL/GenBank/DDBJ whole genome shotgun (WGS) entry which is preliminary data.</text>
</comment>
<organism evidence="1 2">
    <name type="scientific">Lachnoclostridium phytofermentans</name>
    <dbReference type="NCBI Taxonomy" id="66219"/>
    <lineage>
        <taxon>Bacteria</taxon>
        <taxon>Bacillati</taxon>
        <taxon>Bacillota</taxon>
        <taxon>Clostridia</taxon>
        <taxon>Lachnospirales</taxon>
        <taxon>Lachnospiraceae</taxon>
    </lineage>
</organism>
<keyword evidence="1" id="KW-0489">Methyltransferase</keyword>
<dbReference type="Proteomes" id="UP000262969">
    <property type="component" value="Unassembled WGS sequence"/>
</dbReference>
<dbReference type="AlphaFoldDB" id="A0A3D2X447"/>
<evidence type="ECO:0000313" key="2">
    <source>
        <dbReference type="Proteomes" id="UP000262969"/>
    </source>
</evidence>
<accession>A0A3D2X447</accession>
<dbReference type="GO" id="GO:0032259">
    <property type="term" value="P:methylation"/>
    <property type="evidence" value="ECO:0007669"/>
    <property type="project" value="UniProtKB-KW"/>
</dbReference>
<keyword evidence="1" id="KW-0808">Transferase</keyword>
<sequence length="94" mass="11218">MSNERNPHYNVSFEVEIDAKCQQNKKTTYADIKNYVKDTYGTFIHSTYISEVKRECGIEVHQPYNDKEDSKKHCKCPNEKKEQIKEAFRHFELI</sequence>
<evidence type="ECO:0000313" key="1">
    <source>
        <dbReference type="EMBL" id="HCL01882.1"/>
    </source>
</evidence>
<dbReference type="GO" id="GO:0008168">
    <property type="term" value="F:methyltransferase activity"/>
    <property type="evidence" value="ECO:0007669"/>
    <property type="project" value="UniProtKB-KW"/>
</dbReference>
<gene>
    <name evidence="1" type="ORF">DHW61_05605</name>
</gene>
<reference evidence="1 2" key="1">
    <citation type="journal article" date="2018" name="Nat. Biotechnol.">
        <title>A standardized bacterial taxonomy based on genome phylogeny substantially revises the tree of life.</title>
        <authorList>
            <person name="Parks D.H."/>
            <person name="Chuvochina M."/>
            <person name="Waite D.W."/>
            <person name="Rinke C."/>
            <person name="Skarshewski A."/>
            <person name="Chaumeil P.A."/>
            <person name="Hugenholtz P."/>
        </authorList>
    </citation>
    <scope>NUCLEOTIDE SEQUENCE [LARGE SCALE GENOMIC DNA]</scope>
    <source>
        <strain evidence="1">UBA11728</strain>
    </source>
</reference>
<protein>
    <submittedName>
        <fullName evidence="1">tRNA (Uracil-5-)-methyltransferase</fullName>
    </submittedName>
</protein>